<evidence type="ECO:0000256" key="1">
    <source>
        <dbReference type="SAM" id="Phobius"/>
    </source>
</evidence>
<sequence length="207" mass="22122">MQLEGEHVFKGPREEVYAMFRDPEVLASALPGTQSLNKIDDQHYEGAMNIRIGPVSGSFSGKLEVADEVAPEKCTLIVEGRGAPGFAKGVGRVEFIDQGDGTTLMKYSGDVQIGGTLASVGQRMIDSVAKSMIKTAFETLDKALEARLAAKAGSAPVEFKAPTEAEFAAAVTKDMASGLKEVAEVRMLFYVIPLILVLVVIAYLLSH</sequence>
<dbReference type="RefSeq" id="WP_013559001.1">
    <property type="nucleotide sequence ID" value="NC_014960.1"/>
</dbReference>
<dbReference type="CDD" id="cd05018">
    <property type="entry name" value="CoxG"/>
    <property type="match status" value="1"/>
</dbReference>
<dbReference type="eggNOG" id="COG3427">
    <property type="taxonomic scope" value="Bacteria"/>
</dbReference>
<proteinExistence type="predicted"/>
<reference evidence="2 3" key="1">
    <citation type="submission" date="2010-12" db="EMBL/GenBank/DDBJ databases">
        <title>Whole genome sequence of Anaerolinea thermophila UNI-1.</title>
        <authorList>
            <person name="Narita-Yamada S."/>
            <person name="Kishi E."/>
            <person name="Watanabe Y."/>
            <person name="Takasaki K."/>
            <person name="Ankai A."/>
            <person name="Oguchi A."/>
            <person name="Fukui S."/>
            <person name="Takahashi M."/>
            <person name="Yashiro I."/>
            <person name="Hosoyama A."/>
            <person name="Sekiguchi Y."/>
            <person name="Hanada S."/>
            <person name="Fujita N."/>
        </authorList>
    </citation>
    <scope>NUCLEOTIDE SEQUENCE [LARGE SCALE GENOMIC DNA]</scope>
    <source>
        <strain evidence="3">DSM 14523 / JCM 11388 / NBRC 100420 / UNI-1</strain>
    </source>
</reference>
<accession>E8N1K1</accession>
<protein>
    <recommendedName>
        <fullName evidence="4">Carbon monoxide dehydrogenase subunit G</fullName>
    </recommendedName>
</protein>
<keyword evidence="1" id="KW-0472">Membrane</keyword>
<name>E8N1K1_ANATU</name>
<dbReference type="InParanoid" id="E8N1K1"/>
<dbReference type="HOGENOM" id="CLU_046420_0_1_0"/>
<gene>
    <name evidence="2" type="ordered locus">ANT_05720</name>
</gene>
<organism evidence="2 3">
    <name type="scientific">Anaerolinea thermophila (strain DSM 14523 / JCM 11388 / NBRC 100420 / UNI-1)</name>
    <dbReference type="NCBI Taxonomy" id="926569"/>
    <lineage>
        <taxon>Bacteria</taxon>
        <taxon>Bacillati</taxon>
        <taxon>Chloroflexota</taxon>
        <taxon>Anaerolineae</taxon>
        <taxon>Anaerolineales</taxon>
        <taxon>Anaerolineaceae</taxon>
        <taxon>Anaerolinea</taxon>
    </lineage>
</organism>
<dbReference type="InterPro" id="IPR023393">
    <property type="entry name" value="START-like_dom_sf"/>
</dbReference>
<feature type="transmembrane region" description="Helical" evidence="1">
    <location>
        <begin position="187"/>
        <end position="205"/>
    </location>
</feature>
<evidence type="ECO:0008006" key="4">
    <source>
        <dbReference type="Google" id="ProtNLM"/>
    </source>
</evidence>
<dbReference type="EMBL" id="AP012029">
    <property type="protein sequence ID" value="BAJ62606.1"/>
    <property type="molecule type" value="Genomic_DNA"/>
</dbReference>
<keyword evidence="3" id="KW-1185">Reference proteome</keyword>
<dbReference type="PANTHER" id="PTHR38588:SF1">
    <property type="entry name" value="BLL0334 PROTEIN"/>
    <property type="match status" value="1"/>
</dbReference>
<dbReference type="InterPro" id="IPR010419">
    <property type="entry name" value="CO_DH_gsu"/>
</dbReference>
<dbReference type="Gene3D" id="3.30.530.20">
    <property type="match status" value="1"/>
</dbReference>
<dbReference type="PANTHER" id="PTHR38588">
    <property type="entry name" value="BLL0334 PROTEIN"/>
    <property type="match status" value="1"/>
</dbReference>
<evidence type="ECO:0000313" key="3">
    <source>
        <dbReference type="Proteomes" id="UP000008922"/>
    </source>
</evidence>
<dbReference type="Proteomes" id="UP000008922">
    <property type="component" value="Chromosome"/>
</dbReference>
<dbReference type="KEGG" id="atm:ANT_05720"/>
<dbReference type="OrthoDB" id="9787428at2"/>
<keyword evidence="1" id="KW-0812">Transmembrane</keyword>
<dbReference type="AlphaFoldDB" id="E8N1K1"/>
<dbReference type="STRING" id="926569.ANT_05720"/>
<evidence type="ECO:0000313" key="2">
    <source>
        <dbReference type="EMBL" id="BAJ62606.1"/>
    </source>
</evidence>
<dbReference type="Pfam" id="PF06240">
    <property type="entry name" value="COXG"/>
    <property type="match status" value="1"/>
</dbReference>
<dbReference type="SUPFAM" id="SSF55961">
    <property type="entry name" value="Bet v1-like"/>
    <property type="match status" value="1"/>
</dbReference>
<keyword evidence="1" id="KW-1133">Transmembrane helix</keyword>